<dbReference type="Gene3D" id="6.10.140.2220">
    <property type="match status" value="1"/>
</dbReference>
<dbReference type="Pfam" id="PF20179">
    <property type="entry name" value="MSS51_C"/>
    <property type="match status" value="1"/>
</dbReference>
<evidence type="ECO:0000256" key="1">
    <source>
        <dbReference type="SAM" id="MobiDB-lite"/>
    </source>
</evidence>
<gene>
    <name evidence="3" type="ORF">VaNZ11_013633</name>
</gene>
<evidence type="ECO:0000313" key="3">
    <source>
        <dbReference type="EMBL" id="GLI69088.1"/>
    </source>
</evidence>
<accession>A0ABQ5SHZ3</accession>
<name>A0ABQ5SHZ3_9CHLO</name>
<comment type="caution">
    <text evidence="3">The sequence shown here is derived from an EMBL/GenBank/DDBJ whole genome shotgun (WGS) entry which is preliminary data.</text>
</comment>
<dbReference type="PANTHER" id="PTHR28069:SF2">
    <property type="entry name" value="GH20023P"/>
    <property type="match status" value="1"/>
</dbReference>
<dbReference type="EMBL" id="BSDZ01000080">
    <property type="protein sequence ID" value="GLI69088.1"/>
    <property type="molecule type" value="Genomic_DNA"/>
</dbReference>
<dbReference type="Proteomes" id="UP001165090">
    <property type="component" value="Unassembled WGS sequence"/>
</dbReference>
<dbReference type="InterPro" id="IPR046824">
    <property type="entry name" value="Mss51-like_C"/>
</dbReference>
<evidence type="ECO:0000313" key="4">
    <source>
        <dbReference type="Proteomes" id="UP001165090"/>
    </source>
</evidence>
<feature type="domain" description="Mitochondrial splicing suppressor 51-like C-terminal" evidence="2">
    <location>
        <begin position="230"/>
        <end position="360"/>
    </location>
</feature>
<proteinExistence type="predicted"/>
<dbReference type="PANTHER" id="PTHR28069">
    <property type="entry name" value="GH20023P"/>
    <property type="match status" value="1"/>
</dbReference>
<protein>
    <recommendedName>
        <fullName evidence="2">Mitochondrial splicing suppressor 51-like C-terminal domain-containing protein</fullName>
    </recommendedName>
</protein>
<evidence type="ECO:0000259" key="2">
    <source>
        <dbReference type="Pfam" id="PF20179"/>
    </source>
</evidence>
<sequence length="488" mass="52666">MVTNITIHPLLRPAAEAMHQLSGEGTARIDDDPELSPGLDCCAVCAGPLDDCPTSCTNCDSVHYCSPQHLIDDASNHAAVCEALRCMRHADRLLNSQILASEQKGTGSSGGSTAQSLSVVQQPELNAFMVPAHAQHGWEYVAPEKFLLVFPRSEHRGEEGEDAPAAKRPRKLDVDSAAATSQHGRNRAAQDAPDGPGFAGSPDGAGSAEAQLQLAVELAERTSTLSYAYTATYALQNIPAAREAARRAKDEGRSLELVVLGAAADAELGDISSWQVIAAALDQDVRIMFVGPEVSEHLASTEAQQGRVTMRFEQGTYEQGVTDQHGLQHREAPDIYFAFNPGFTCPDYDWTETVKSLVRVRRSPTGGSLGGGQQTSGTDEVPCLVVATNTSVEAQMEAEWLHEYGWRGDDPASPNPYTSLKLAQSGTLANDVYRKNAWLGVYKHRLVQSRTHRGRRSGKYSAKTIARRAAQVMYDAMIAPVARLLQKS</sequence>
<feature type="region of interest" description="Disordered" evidence="1">
    <location>
        <begin position="157"/>
        <end position="206"/>
    </location>
</feature>
<keyword evidence="4" id="KW-1185">Reference proteome</keyword>
<reference evidence="3 4" key="1">
    <citation type="journal article" date="2023" name="IScience">
        <title>Expanded male sex-determining region conserved during the evolution of homothallism in the green alga Volvox.</title>
        <authorList>
            <person name="Yamamoto K."/>
            <person name="Matsuzaki R."/>
            <person name="Mahakham W."/>
            <person name="Heman W."/>
            <person name="Sekimoto H."/>
            <person name="Kawachi M."/>
            <person name="Minakuchi Y."/>
            <person name="Toyoda A."/>
            <person name="Nozaki H."/>
        </authorList>
    </citation>
    <scope>NUCLEOTIDE SEQUENCE [LARGE SCALE GENOMIC DNA]</scope>
    <source>
        <strain evidence="3 4">NIES-4468</strain>
    </source>
</reference>
<organism evidence="3 4">
    <name type="scientific">Volvox africanus</name>
    <dbReference type="NCBI Taxonomy" id="51714"/>
    <lineage>
        <taxon>Eukaryota</taxon>
        <taxon>Viridiplantae</taxon>
        <taxon>Chlorophyta</taxon>
        <taxon>core chlorophytes</taxon>
        <taxon>Chlorophyceae</taxon>
        <taxon>CS clade</taxon>
        <taxon>Chlamydomonadales</taxon>
        <taxon>Volvocaceae</taxon>
        <taxon>Volvox</taxon>
    </lineage>
</organism>